<comment type="caution">
    <text evidence="1">The sequence shown here is derived from an EMBL/GenBank/DDBJ whole genome shotgun (WGS) entry which is preliminary data.</text>
</comment>
<dbReference type="OrthoDB" id="5298181at2"/>
<name>A0A916QP85_9GAMM</name>
<evidence type="ECO:0008006" key="3">
    <source>
        <dbReference type="Google" id="ProtNLM"/>
    </source>
</evidence>
<dbReference type="CDD" id="cd22233">
    <property type="entry name" value="RHH_CopAso-like"/>
    <property type="match status" value="1"/>
</dbReference>
<evidence type="ECO:0000313" key="1">
    <source>
        <dbReference type="EMBL" id="GFZ83274.1"/>
    </source>
</evidence>
<reference evidence="1" key="2">
    <citation type="submission" date="2020-09" db="EMBL/GenBank/DDBJ databases">
        <authorList>
            <person name="Sun Q."/>
            <person name="Zhou Y."/>
        </authorList>
    </citation>
    <scope>NUCLEOTIDE SEQUENCE</scope>
    <source>
        <strain evidence="1">CGMCC 1.15425</strain>
    </source>
</reference>
<gene>
    <name evidence="1" type="ORF">GCM10011403_28580</name>
</gene>
<dbReference type="AlphaFoldDB" id="A0A916QP85"/>
<protein>
    <recommendedName>
        <fullName evidence="3">Ribbon-helix-helix protein CopG domain-containing protein</fullName>
    </recommendedName>
</protein>
<keyword evidence="2" id="KW-1185">Reference proteome</keyword>
<organism evidence="1 2">
    <name type="scientific">Pseudohongiella nitratireducens</name>
    <dbReference type="NCBI Taxonomy" id="1768907"/>
    <lineage>
        <taxon>Bacteria</taxon>
        <taxon>Pseudomonadati</taxon>
        <taxon>Pseudomonadota</taxon>
        <taxon>Gammaproteobacteria</taxon>
        <taxon>Pseudomonadales</taxon>
        <taxon>Pseudohongiellaceae</taxon>
        <taxon>Pseudohongiella</taxon>
    </lineage>
</organism>
<dbReference type="SUPFAM" id="SSF47598">
    <property type="entry name" value="Ribbon-helix-helix"/>
    <property type="match status" value="1"/>
</dbReference>
<reference evidence="1" key="1">
    <citation type="journal article" date="2014" name="Int. J. Syst. Evol. Microbiol.">
        <title>Complete genome sequence of Corynebacterium casei LMG S-19264T (=DSM 44701T), isolated from a smear-ripened cheese.</title>
        <authorList>
            <consortium name="US DOE Joint Genome Institute (JGI-PGF)"/>
            <person name="Walter F."/>
            <person name="Albersmeier A."/>
            <person name="Kalinowski J."/>
            <person name="Ruckert C."/>
        </authorList>
    </citation>
    <scope>NUCLEOTIDE SEQUENCE</scope>
    <source>
        <strain evidence="1">CGMCC 1.15425</strain>
    </source>
</reference>
<sequence>MAVTTVRLPSDTEQALEALSHKLDRSKGWIINKALSEYMQRQMLEESRWQETLEAMEAVARGDVVSGDVVHDWLSGWGTGDEKQVPIVAELNPESSGNTR</sequence>
<dbReference type="GO" id="GO:0006355">
    <property type="term" value="P:regulation of DNA-templated transcription"/>
    <property type="evidence" value="ECO:0007669"/>
    <property type="project" value="InterPro"/>
</dbReference>
<accession>A0A916QP85</accession>
<proteinExistence type="predicted"/>
<dbReference type="EMBL" id="BMIY01000014">
    <property type="protein sequence ID" value="GFZ83274.1"/>
    <property type="molecule type" value="Genomic_DNA"/>
</dbReference>
<dbReference type="RefSeq" id="WP_068810703.1">
    <property type="nucleotide sequence ID" value="NZ_BMIY01000014.1"/>
</dbReference>
<dbReference type="InterPro" id="IPR010985">
    <property type="entry name" value="Ribbon_hlx_hlx"/>
</dbReference>
<dbReference type="Proteomes" id="UP000627715">
    <property type="component" value="Unassembled WGS sequence"/>
</dbReference>
<evidence type="ECO:0000313" key="2">
    <source>
        <dbReference type="Proteomes" id="UP000627715"/>
    </source>
</evidence>